<gene>
    <name evidence="2" type="ORF">HOC_02406</name>
</gene>
<evidence type="ECO:0000313" key="3">
    <source>
        <dbReference type="Proteomes" id="UP000024942"/>
    </source>
</evidence>
<dbReference type="Proteomes" id="UP000024942">
    <property type="component" value="Unassembled WGS sequence"/>
</dbReference>
<reference evidence="2 3" key="1">
    <citation type="journal article" date="2014" name="Antonie Van Leeuwenhoek">
        <title>Hyphomonas beringensis sp. nov. and Hyphomonas chukchiensis sp. nov., isolated from surface seawater of the Bering Sea and Chukchi Sea.</title>
        <authorList>
            <person name="Li C."/>
            <person name="Lai Q."/>
            <person name="Li G."/>
            <person name="Dong C."/>
            <person name="Wang J."/>
            <person name="Liao Y."/>
            <person name="Shao Z."/>
        </authorList>
    </citation>
    <scope>NUCLEOTIDE SEQUENCE [LARGE SCALE GENOMIC DNA]</scope>
    <source>
        <strain evidence="2 3">SCH89</strain>
    </source>
</reference>
<dbReference type="OrthoDB" id="5363296at2"/>
<name>A0A059GBF2_9PROT</name>
<dbReference type="eggNOG" id="COG1368">
    <property type="taxonomic scope" value="Bacteria"/>
</dbReference>
<evidence type="ECO:0000259" key="1">
    <source>
        <dbReference type="Pfam" id="PF00884"/>
    </source>
</evidence>
<accession>A0A059GBF2</accession>
<sequence length="268" mass="30039">MSGLSADAIIGEHANLLIVVVEGMGAYADPEARQLLTSVLTKNLPEGRFSVEDGQTYYSGSTTGAASRELCNRWGDYIDYLTGAPTDNCLPNQLGAAGYDTIAFHGFTMDMFQRDKWYPRIGFQKMEFMDQLQVEQPEHFVQRCGSVFNGLCDADVGKAVHARLKTEPDTPKFIYWLTLNSHIPYVDSPEDTMGCRSDTPKIRNKTVCELTNLWAIVFEEVNEIASDPDLANTDILIVGDHHTPLWERAAKDDFVLGKVDWILLRHND</sequence>
<keyword evidence="3" id="KW-1185">Reference proteome</keyword>
<dbReference type="Gene3D" id="3.40.720.10">
    <property type="entry name" value="Alkaline Phosphatase, subunit A"/>
    <property type="match status" value="1"/>
</dbReference>
<dbReference type="PATRIC" id="fig|1280953.3.peg.484"/>
<feature type="domain" description="Sulfatase N-terminal" evidence="1">
    <location>
        <begin position="84"/>
        <end position="189"/>
    </location>
</feature>
<dbReference type="EMBL" id="ARYL01000002">
    <property type="protein sequence ID" value="KDA04151.1"/>
    <property type="molecule type" value="Genomic_DNA"/>
</dbReference>
<dbReference type="AlphaFoldDB" id="A0A059GBF2"/>
<dbReference type="InterPro" id="IPR017850">
    <property type="entry name" value="Alkaline_phosphatase_core_sf"/>
</dbReference>
<dbReference type="SUPFAM" id="SSF53649">
    <property type="entry name" value="Alkaline phosphatase-like"/>
    <property type="match status" value="1"/>
</dbReference>
<proteinExistence type="predicted"/>
<protein>
    <submittedName>
        <fullName evidence="2">Sulfatase</fullName>
    </submittedName>
</protein>
<dbReference type="Pfam" id="PF00884">
    <property type="entry name" value="Sulfatase"/>
    <property type="match status" value="1"/>
</dbReference>
<dbReference type="RefSeq" id="WP_035535602.1">
    <property type="nucleotide sequence ID" value="NZ_ARYL01000002.1"/>
</dbReference>
<dbReference type="STRING" id="1280953.HOC_02406"/>
<comment type="caution">
    <text evidence="2">The sequence shown here is derived from an EMBL/GenBank/DDBJ whole genome shotgun (WGS) entry which is preliminary data.</text>
</comment>
<dbReference type="InterPro" id="IPR000917">
    <property type="entry name" value="Sulfatase_N"/>
</dbReference>
<evidence type="ECO:0000313" key="2">
    <source>
        <dbReference type="EMBL" id="KDA04151.1"/>
    </source>
</evidence>
<organism evidence="2 3">
    <name type="scientific">Hyphomonas oceanitis SCH89</name>
    <dbReference type="NCBI Taxonomy" id="1280953"/>
    <lineage>
        <taxon>Bacteria</taxon>
        <taxon>Pseudomonadati</taxon>
        <taxon>Pseudomonadota</taxon>
        <taxon>Alphaproteobacteria</taxon>
        <taxon>Hyphomonadales</taxon>
        <taxon>Hyphomonadaceae</taxon>
        <taxon>Hyphomonas</taxon>
    </lineage>
</organism>